<dbReference type="GO" id="GO:0004674">
    <property type="term" value="F:protein serine/threonine kinase activity"/>
    <property type="evidence" value="ECO:0007669"/>
    <property type="project" value="UniProtKB-KW"/>
</dbReference>
<accession>A0A197JTJ6</accession>
<evidence type="ECO:0000256" key="1">
    <source>
        <dbReference type="ARBA" id="ARBA00022527"/>
    </source>
</evidence>
<gene>
    <name evidence="8" type="ORF">K457DRAFT_156225</name>
</gene>
<feature type="compositionally biased region" description="Pro residues" evidence="6">
    <location>
        <begin position="87"/>
        <end position="132"/>
    </location>
</feature>
<feature type="compositionally biased region" description="Low complexity" evidence="6">
    <location>
        <begin position="266"/>
        <end position="298"/>
    </location>
</feature>
<dbReference type="AlphaFoldDB" id="A0A197JTJ6"/>
<dbReference type="SMART" id="SM00220">
    <property type="entry name" value="S_TKc"/>
    <property type="match status" value="1"/>
</dbReference>
<keyword evidence="1" id="KW-0723">Serine/threonine-protein kinase</keyword>
<feature type="region of interest" description="Disordered" evidence="6">
    <location>
        <begin position="544"/>
        <end position="626"/>
    </location>
</feature>
<dbReference type="PROSITE" id="PS00108">
    <property type="entry name" value="PROTEIN_KINASE_ST"/>
    <property type="match status" value="1"/>
</dbReference>
<feature type="compositionally biased region" description="Basic residues" evidence="6">
    <location>
        <begin position="165"/>
        <end position="176"/>
    </location>
</feature>
<dbReference type="SUPFAM" id="SSF56112">
    <property type="entry name" value="Protein kinase-like (PK-like)"/>
    <property type="match status" value="1"/>
</dbReference>
<feature type="compositionally biased region" description="Basic and acidic residues" evidence="6">
    <location>
        <begin position="597"/>
        <end position="626"/>
    </location>
</feature>
<feature type="compositionally biased region" description="Low complexity" evidence="6">
    <location>
        <begin position="206"/>
        <end position="216"/>
    </location>
</feature>
<evidence type="ECO:0000259" key="7">
    <source>
        <dbReference type="PROSITE" id="PS50011"/>
    </source>
</evidence>
<keyword evidence="5" id="KW-0067">ATP-binding</keyword>
<dbReference type="Proteomes" id="UP000078512">
    <property type="component" value="Unassembled WGS sequence"/>
</dbReference>
<keyword evidence="9" id="KW-1185">Reference proteome</keyword>
<feature type="compositionally biased region" description="Basic and acidic residues" evidence="6">
    <location>
        <begin position="546"/>
        <end position="556"/>
    </location>
</feature>
<dbReference type="Pfam" id="PF00069">
    <property type="entry name" value="Pkinase"/>
    <property type="match status" value="1"/>
</dbReference>
<dbReference type="PROSITE" id="PS50011">
    <property type="entry name" value="PROTEIN_KINASE_DOM"/>
    <property type="match status" value="1"/>
</dbReference>
<protein>
    <submittedName>
        <fullName evidence="8">Kinase-like protein</fullName>
    </submittedName>
</protein>
<evidence type="ECO:0000256" key="3">
    <source>
        <dbReference type="ARBA" id="ARBA00022741"/>
    </source>
</evidence>
<evidence type="ECO:0000256" key="6">
    <source>
        <dbReference type="SAM" id="MobiDB-lite"/>
    </source>
</evidence>
<reference evidence="8 9" key="1">
    <citation type="submission" date="2016-05" db="EMBL/GenBank/DDBJ databases">
        <title>Genome sequencing reveals origins of a unique bacterial endosymbiosis in the earliest lineages of terrestrial Fungi.</title>
        <authorList>
            <consortium name="DOE Joint Genome Institute"/>
            <person name="Uehling J."/>
            <person name="Gryganskyi A."/>
            <person name="Hameed K."/>
            <person name="Tschaplinski T."/>
            <person name="Misztal P."/>
            <person name="Wu S."/>
            <person name="Desiro A."/>
            <person name="Vande Pol N."/>
            <person name="Du Z.-Y."/>
            <person name="Zienkiewicz A."/>
            <person name="Zienkiewicz K."/>
            <person name="Morin E."/>
            <person name="Tisserant E."/>
            <person name="Splivallo R."/>
            <person name="Hainaut M."/>
            <person name="Henrissat B."/>
            <person name="Ohm R."/>
            <person name="Kuo A."/>
            <person name="Yan J."/>
            <person name="Lipzen A."/>
            <person name="Nolan M."/>
            <person name="Labutti K."/>
            <person name="Barry K."/>
            <person name="Goldstein A."/>
            <person name="Labbe J."/>
            <person name="Schadt C."/>
            <person name="Tuskan G."/>
            <person name="Grigoriev I."/>
            <person name="Martin F."/>
            <person name="Vilgalys R."/>
            <person name="Bonito G."/>
        </authorList>
    </citation>
    <scope>NUCLEOTIDE SEQUENCE [LARGE SCALE GENOMIC DNA]</scope>
    <source>
        <strain evidence="8 9">AG-77</strain>
    </source>
</reference>
<sequence length="626" mass="68449">MSAEPSKRKKPSSPATPPSQNVSPSSVPPSPVRPRPGRPSPESPSSRLRLVMGSPGSPTRPPPALPSHLLSRPPGAAPSFAAATVRPPRPSPSPMGPPRPTRPSPSPMRPPRPPHPSPSPMGPSRPTRPLPSPRRAASSSSFARPQLVMSEQLPFCFGAANRYRRYPAPHPARPHPRPPPIPHQRLSPHLRPPQSARAEQSPGQVAASSSSPSSRAPSPPSREQLPALFRPTENPQAEGSSTRRSRRLARLTLQETPVAPPTQPLKIPSTSSTKPLPPSISSSTAPSASPSVAPGAVPTEKDKDVPIEPLERYLDGRGNEFTYTATISSWERERDAYRIASRPDPEHPDGRHPGAKFLLKCFESFEYEGQLVLVLELAKESLVEYFNRRSSKISRQEIQDLIRDICRGLDCLHSKGVVHRDIKPENILLSESRGSWWLILEWLAGGYMGTHGYMAPEITTDKSCRYRMSVDMYSLGVLIHTLVSLKTPEKSDTTKEPINAIEGWDEAKMLVDGLLQEVPEDRWTIQKVLGHSFFREVQANVNAKGDSLEREESVEARDEDDGGIQVEGDLVPAVESKAGKAGCARETAAPEKDEDEVEKKDDGGVEKKVEDEIGQKVEGSSTEKKD</sequence>
<dbReference type="EMBL" id="KV442047">
    <property type="protein sequence ID" value="OAQ28597.1"/>
    <property type="molecule type" value="Genomic_DNA"/>
</dbReference>
<dbReference type="GO" id="GO:0005524">
    <property type="term" value="F:ATP binding"/>
    <property type="evidence" value="ECO:0007669"/>
    <property type="project" value="UniProtKB-KW"/>
</dbReference>
<evidence type="ECO:0000256" key="5">
    <source>
        <dbReference type="ARBA" id="ARBA00022840"/>
    </source>
</evidence>
<dbReference type="OrthoDB" id="2433750at2759"/>
<organism evidence="8 9">
    <name type="scientific">Linnemannia elongata AG-77</name>
    <dbReference type="NCBI Taxonomy" id="1314771"/>
    <lineage>
        <taxon>Eukaryota</taxon>
        <taxon>Fungi</taxon>
        <taxon>Fungi incertae sedis</taxon>
        <taxon>Mucoromycota</taxon>
        <taxon>Mortierellomycotina</taxon>
        <taxon>Mortierellomycetes</taxon>
        <taxon>Mortierellales</taxon>
        <taxon>Mortierellaceae</taxon>
        <taxon>Linnemannia</taxon>
    </lineage>
</organism>
<dbReference type="InterPro" id="IPR008271">
    <property type="entry name" value="Ser/Thr_kinase_AS"/>
</dbReference>
<dbReference type="GO" id="GO:0005634">
    <property type="term" value="C:nucleus"/>
    <property type="evidence" value="ECO:0007669"/>
    <property type="project" value="TreeGrafter"/>
</dbReference>
<feature type="region of interest" description="Disordered" evidence="6">
    <location>
        <begin position="165"/>
        <end position="306"/>
    </location>
</feature>
<evidence type="ECO:0000256" key="2">
    <source>
        <dbReference type="ARBA" id="ARBA00022679"/>
    </source>
</evidence>
<feature type="compositionally biased region" description="Low complexity" evidence="6">
    <location>
        <begin position="133"/>
        <end position="145"/>
    </location>
</feature>
<dbReference type="PANTHER" id="PTHR24345">
    <property type="entry name" value="SERINE/THREONINE-PROTEIN KINASE PLK"/>
    <property type="match status" value="1"/>
</dbReference>
<keyword evidence="2" id="KW-0808">Transferase</keyword>
<dbReference type="InterPro" id="IPR011009">
    <property type="entry name" value="Kinase-like_dom_sf"/>
</dbReference>
<dbReference type="InterPro" id="IPR000719">
    <property type="entry name" value="Prot_kinase_dom"/>
</dbReference>
<feature type="compositionally biased region" description="Pro residues" evidence="6">
    <location>
        <begin position="26"/>
        <end position="42"/>
    </location>
</feature>
<dbReference type="PANTHER" id="PTHR24345:SF0">
    <property type="entry name" value="CELL CYCLE SERINE_THREONINE-PROTEIN KINASE CDC5_MSD2"/>
    <property type="match status" value="1"/>
</dbReference>
<feature type="region of interest" description="Disordered" evidence="6">
    <location>
        <begin position="1"/>
        <end position="150"/>
    </location>
</feature>
<name>A0A197JTJ6_9FUNG</name>
<keyword evidence="4 8" id="KW-0418">Kinase</keyword>
<evidence type="ECO:0000313" key="8">
    <source>
        <dbReference type="EMBL" id="OAQ28597.1"/>
    </source>
</evidence>
<keyword evidence="3" id="KW-0547">Nucleotide-binding</keyword>
<proteinExistence type="predicted"/>
<dbReference type="Gene3D" id="1.10.510.10">
    <property type="entry name" value="Transferase(Phosphotransferase) domain 1"/>
    <property type="match status" value="1"/>
</dbReference>
<dbReference type="STRING" id="1314771.A0A197JTJ6"/>
<evidence type="ECO:0000256" key="4">
    <source>
        <dbReference type="ARBA" id="ARBA00022777"/>
    </source>
</evidence>
<feature type="domain" description="Protein kinase" evidence="7">
    <location>
        <begin position="278"/>
        <end position="534"/>
    </location>
</feature>
<evidence type="ECO:0000313" key="9">
    <source>
        <dbReference type="Proteomes" id="UP000078512"/>
    </source>
</evidence>